<evidence type="ECO:0008006" key="5">
    <source>
        <dbReference type="Google" id="ProtNLM"/>
    </source>
</evidence>
<accession>A0A8T0NIC0</accession>
<dbReference type="AlphaFoldDB" id="A0A8T0NIC0"/>
<keyword evidence="1" id="KW-0812">Transmembrane</keyword>
<feature type="chain" id="PRO_5035721284" description="Secreted protein" evidence="2">
    <location>
        <begin position="20"/>
        <end position="71"/>
    </location>
</feature>
<evidence type="ECO:0000313" key="4">
    <source>
        <dbReference type="Proteomes" id="UP000823388"/>
    </source>
</evidence>
<reference evidence="3 4" key="1">
    <citation type="submission" date="2020-05" db="EMBL/GenBank/DDBJ databases">
        <title>WGS assembly of Panicum virgatum.</title>
        <authorList>
            <person name="Lovell J.T."/>
            <person name="Jenkins J."/>
            <person name="Shu S."/>
            <person name="Juenger T.E."/>
            <person name="Schmutz J."/>
        </authorList>
    </citation>
    <scope>NUCLEOTIDE SEQUENCE [LARGE SCALE GENOMIC DNA]</scope>
    <source>
        <strain evidence="4">cv. AP13</strain>
    </source>
</reference>
<evidence type="ECO:0000313" key="3">
    <source>
        <dbReference type="EMBL" id="KAG2547872.1"/>
    </source>
</evidence>
<proteinExistence type="predicted"/>
<gene>
    <name evidence="3" type="ORF">PVAP13_9KG129685</name>
</gene>
<evidence type="ECO:0000256" key="1">
    <source>
        <dbReference type="SAM" id="Phobius"/>
    </source>
</evidence>
<organism evidence="3 4">
    <name type="scientific">Panicum virgatum</name>
    <name type="common">Blackwell switchgrass</name>
    <dbReference type="NCBI Taxonomy" id="38727"/>
    <lineage>
        <taxon>Eukaryota</taxon>
        <taxon>Viridiplantae</taxon>
        <taxon>Streptophyta</taxon>
        <taxon>Embryophyta</taxon>
        <taxon>Tracheophyta</taxon>
        <taxon>Spermatophyta</taxon>
        <taxon>Magnoliopsida</taxon>
        <taxon>Liliopsida</taxon>
        <taxon>Poales</taxon>
        <taxon>Poaceae</taxon>
        <taxon>PACMAD clade</taxon>
        <taxon>Panicoideae</taxon>
        <taxon>Panicodae</taxon>
        <taxon>Paniceae</taxon>
        <taxon>Panicinae</taxon>
        <taxon>Panicum</taxon>
        <taxon>Panicum sect. Hiantes</taxon>
    </lineage>
</organism>
<protein>
    <recommendedName>
        <fullName evidence="5">Secreted protein</fullName>
    </recommendedName>
</protein>
<feature type="signal peptide" evidence="2">
    <location>
        <begin position="1"/>
        <end position="19"/>
    </location>
</feature>
<dbReference type="EMBL" id="CM029053">
    <property type="protein sequence ID" value="KAG2547872.1"/>
    <property type="molecule type" value="Genomic_DNA"/>
</dbReference>
<feature type="transmembrane region" description="Helical" evidence="1">
    <location>
        <begin position="37"/>
        <end position="58"/>
    </location>
</feature>
<evidence type="ECO:0000256" key="2">
    <source>
        <dbReference type="SAM" id="SignalP"/>
    </source>
</evidence>
<comment type="caution">
    <text evidence="3">The sequence shown here is derived from an EMBL/GenBank/DDBJ whole genome shotgun (WGS) entry which is preliminary data.</text>
</comment>
<keyword evidence="4" id="KW-1185">Reference proteome</keyword>
<keyword evidence="1" id="KW-1133">Transmembrane helix</keyword>
<keyword evidence="1" id="KW-0472">Membrane</keyword>
<keyword evidence="2" id="KW-0732">Signal</keyword>
<sequence length="71" mass="8041">MIQSSRICLILCLLMRSGSISIKNQRGTTCYPMKMNHIVFARTITTFLGSCFCVLLLGQDLEMEYVCLMAK</sequence>
<name>A0A8T0NIC0_PANVG</name>
<dbReference type="Proteomes" id="UP000823388">
    <property type="component" value="Chromosome 9K"/>
</dbReference>